<sequence length="91" mass="9961">MLPEVHFRWTLHGFFLVLSLPESSLGVSLGPRMQKCSSCAPGVCLATRRWLRDSECPLLHVLNIALALGALHAFRHSLSSLSRPSGSPHAM</sequence>
<organism evidence="1 2">
    <name type="scientific">Artomyces pyxidatus</name>
    <dbReference type="NCBI Taxonomy" id="48021"/>
    <lineage>
        <taxon>Eukaryota</taxon>
        <taxon>Fungi</taxon>
        <taxon>Dikarya</taxon>
        <taxon>Basidiomycota</taxon>
        <taxon>Agaricomycotina</taxon>
        <taxon>Agaricomycetes</taxon>
        <taxon>Russulales</taxon>
        <taxon>Auriscalpiaceae</taxon>
        <taxon>Artomyces</taxon>
    </lineage>
</organism>
<reference evidence="1" key="1">
    <citation type="submission" date="2021-03" db="EMBL/GenBank/DDBJ databases">
        <authorList>
            <consortium name="DOE Joint Genome Institute"/>
            <person name="Ahrendt S."/>
            <person name="Looney B.P."/>
            <person name="Miyauchi S."/>
            <person name="Morin E."/>
            <person name="Drula E."/>
            <person name="Courty P.E."/>
            <person name="Chicoki N."/>
            <person name="Fauchery L."/>
            <person name="Kohler A."/>
            <person name="Kuo A."/>
            <person name="Labutti K."/>
            <person name="Pangilinan J."/>
            <person name="Lipzen A."/>
            <person name="Riley R."/>
            <person name="Andreopoulos W."/>
            <person name="He G."/>
            <person name="Johnson J."/>
            <person name="Barry K.W."/>
            <person name="Grigoriev I.V."/>
            <person name="Nagy L."/>
            <person name="Hibbett D."/>
            <person name="Henrissat B."/>
            <person name="Matheny P.B."/>
            <person name="Labbe J."/>
            <person name="Martin F."/>
        </authorList>
    </citation>
    <scope>NUCLEOTIDE SEQUENCE</scope>
    <source>
        <strain evidence="1">HHB10654</strain>
    </source>
</reference>
<evidence type="ECO:0000313" key="1">
    <source>
        <dbReference type="EMBL" id="KAI0059757.1"/>
    </source>
</evidence>
<reference evidence="1" key="2">
    <citation type="journal article" date="2022" name="New Phytol.">
        <title>Evolutionary transition to the ectomycorrhizal habit in the genomes of a hyperdiverse lineage of mushroom-forming fungi.</title>
        <authorList>
            <person name="Looney B."/>
            <person name="Miyauchi S."/>
            <person name="Morin E."/>
            <person name="Drula E."/>
            <person name="Courty P.E."/>
            <person name="Kohler A."/>
            <person name="Kuo A."/>
            <person name="LaButti K."/>
            <person name="Pangilinan J."/>
            <person name="Lipzen A."/>
            <person name="Riley R."/>
            <person name="Andreopoulos W."/>
            <person name="He G."/>
            <person name="Johnson J."/>
            <person name="Nolan M."/>
            <person name="Tritt A."/>
            <person name="Barry K.W."/>
            <person name="Grigoriev I.V."/>
            <person name="Nagy L.G."/>
            <person name="Hibbett D."/>
            <person name="Henrissat B."/>
            <person name="Matheny P.B."/>
            <person name="Labbe J."/>
            <person name="Martin F.M."/>
        </authorList>
    </citation>
    <scope>NUCLEOTIDE SEQUENCE</scope>
    <source>
        <strain evidence="1">HHB10654</strain>
    </source>
</reference>
<keyword evidence="2" id="KW-1185">Reference proteome</keyword>
<proteinExistence type="predicted"/>
<dbReference type="Proteomes" id="UP000814140">
    <property type="component" value="Unassembled WGS sequence"/>
</dbReference>
<protein>
    <submittedName>
        <fullName evidence="1">Uncharacterized protein</fullName>
    </submittedName>
</protein>
<name>A0ACB8SUB7_9AGAM</name>
<evidence type="ECO:0000313" key="2">
    <source>
        <dbReference type="Proteomes" id="UP000814140"/>
    </source>
</evidence>
<dbReference type="EMBL" id="MU277224">
    <property type="protein sequence ID" value="KAI0059757.1"/>
    <property type="molecule type" value="Genomic_DNA"/>
</dbReference>
<comment type="caution">
    <text evidence="1">The sequence shown here is derived from an EMBL/GenBank/DDBJ whole genome shotgun (WGS) entry which is preliminary data.</text>
</comment>
<gene>
    <name evidence="1" type="ORF">BV25DRAFT_1048114</name>
</gene>
<accession>A0ACB8SUB7</accession>